<evidence type="ECO:0000313" key="2">
    <source>
        <dbReference type="EMBL" id="MPN43445.1"/>
    </source>
</evidence>
<organism evidence="2">
    <name type="scientific">bioreactor metagenome</name>
    <dbReference type="NCBI Taxonomy" id="1076179"/>
    <lineage>
        <taxon>unclassified sequences</taxon>
        <taxon>metagenomes</taxon>
        <taxon>ecological metagenomes</taxon>
    </lineage>
</organism>
<keyword evidence="1" id="KW-0812">Transmembrane</keyword>
<keyword evidence="1" id="KW-0472">Membrane</keyword>
<dbReference type="AlphaFoldDB" id="A0A645HWM5"/>
<name>A0A645HWM5_9ZZZZ</name>
<accession>A0A645HWM5</accession>
<evidence type="ECO:0000256" key="1">
    <source>
        <dbReference type="SAM" id="Phobius"/>
    </source>
</evidence>
<comment type="caution">
    <text evidence="2">The sequence shown here is derived from an EMBL/GenBank/DDBJ whole genome shotgun (WGS) entry which is preliminary data.</text>
</comment>
<protein>
    <submittedName>
        <fullName evidence="2">Uncharacterized protein</fullName>
    </submittedName>
</protein>
<keyword evidence="1" id="KW-1133">Transmembrane helix</keyword>
<feature type="transmembrane region" description="Helical" evidence="1">
    <location>
        <begin position="45"/>
        <end position="65"/>
    </location>
</feature>
<proteinExistence type="predicted"/>
<gene>
    <name evidence="2" type="ORF">SDC9_191005</name>
</gene>
<dbReference type="EMBL" id="VSSQ01101846">
    <property type="protein sequence ID" value="MPN43445.1"/>
    <property type="molecule type" value="Genomic_DNA"/>
</dbReference>
<sequence length="66" mass="7396">MQNLVTSAFIIVGYKYKAVLLNGVEIIENRISIWTQTVPNKAIPVLQTSLATFMICVNIALQFILK</sequence>
<reference evidence="2" key="1">
    <citation type="submission" date="2019-08" db="EMBL/GenBank/DDBJ databases">
        <authorList>
            <person name="Kucharzyk K."/>
            <person name="Murdoch R.W."/>
            <person name="Higgins S."/>
            <person name="Loffler F."/>
        </authorList>
    </citation>
    <scope>NUCLEOTIDE SEQUENCE</scope>
</reference>